<sequence length="186" mass="21016">MADLVDTVDAIRVFVDGLFNLPNNPPSLYIDIEGVNLLRHSSISILQLLDQAFSTAGASGQTSRDILESSSIPKVFFDITTQTPSLAISASIHLAGLHDLQLMELATRHFSRKQRTKCFNQRPLLPAIVRYCQQDVQFMPQLWLHYKAKLSPAWERKVEKATRDRVALSQTETFIGTGKHMVLRPW</sequence>
<reference evidence="1 2" key="1">
    <citation type="journal article" date="2018" name="New Phytol.">
        <title>Comparative genomics and transcriptomics depict ericoid mycorrhizal fungi as versatile saprotrophs and plant mutualists.</title>
        <authorList>
            <person name="Martino E."/>
            <person name="Morin E."/>
            <person name="Grelet G.A."/>
            <person name="Kuo A."/>
            <person name="Kohler A."/>
            <person name="Daghino S."/>
            <person name="Barry K.W."/>
            <person name="Cichocki N."/>
            <person name="Clum A."/>
            <person name="Dockter R.B."/>
            <person name="Hainaut M."/>
            <person name="Kuo R.C."/>
            <person name="LaButti K."/>
            <person name="Lindahl B.D."/>
            <person name="Lindquist E.A."/>
            <person name="Lipzen A."/>
            <person name="Khouja H.R."/>
            <person name="Magnuson J."/>
            <person name="Murat C."/>
            <person name="Ohm R.A."/>
            <person name="Singer S.W."/>
            <person name="Spatafora J.W."/>
            <person name="Wang M."/>
            <person name="Veneault-Fourrey C."/>
            <person name="Henrissat B."/>
            <person name="Grigoriev I.V."/>
            <person name="Martin F.M."/>
            <person name="Perotto S."/>
        </authorList>
    </citation>
    <scope>NUCLEOTIDE SEQUENCE [LARGE SCALE GENOMIC DNA]</scope>
    <source>
        <strain evidence="1 2">ATCC 22711</strain>
    </source>
</reference>
<keyword evidence="2" id="KW-1185">Reference proteome</keyword>
<dbReference type="Proteomes" id="UP000241818">
    <property type="component" value="Unassembled WGS sequence"/>
</dbReference>
<proteinExistence type="predicted"/>
<dbReference type="PANTHER" id="PTHR43040:SF1">
    <property type="entry name" value="RIBONUCLEASE D"/>
    <property type="match status" value="1"/>
</dbReference>
<evidence type="ECO:0008006" key="3">
    <source>
        <dbReference type="Google" id="ProtNLM"/>
    </source>
</evidence>
<name>A0A2T3B1Q0_AMORE</name>
<organism evidence="1 2">
    <name type="scientific">Amorphotheca resinae ATCC 22711</name>
    <dbReference type="NCBI Taxonomy" id="857342"/>
    <lineage>
        <taxon>Eukaryota</taxon>
        <taxon>Fungi</taxon>
        <taxon>Dikarya</taxon>
        <taxon>Ascomycota</taxon>
        <taxon>Pezizomycotina</taxon>
        <taxon>Leotiomycetes</taxon>
        <taxon>Helotiales</taxon>
        <taxon>Amorphothecaceae</taxon>
        <taxon>Amorphotheca</taxon>
    </lineage>
</organism>
<dbReference type="PANTHER" id="PTHR43040">
    <property type="entry name" value="RIBONUCLEASE D"/>
    <property type="match status" value="1"/>
</dbReference>
<dbReference type="EMBL" id="KZ679011">
    <property type="protein sequence ID" value="PSS18494.1"/>
    <property type="molecule type" value="Genomic_DNA"/>
</dbReference>
<dbReference type="OrthoDB" id="26838at2759"/>
<dbReference type="RefSeq" id="XP_024720846.1">
    <property type="nucleotide sequence ID" value="XM_024869231.1"/>
</dbReference>
<dbReference type="InterPro" id="IPR036397">
    <property type="entry name" value="RNaseH_sf"/>
</dbReference>
<dbReference type="Gene3D" id="3.30.420.10">
    <property type="entry name" value="Ribonuclease H-like superfamily/Ribonuclease H"/>
    <property type="match status" value="1"/>
</dbReference>
<dbReference type="SUPFAM" id="SSF53098">
    <property type="entry name" value="Ribonuclease H-like"/>
    <property type="match status" value="1"/>
</dbReference>
<dbReference type="InterPro" id="IPR012337">
    <property type="entry name" value="RNaseH-like_sf"/>
</dbReference>
<protein>
    <recommendedName>
        <fullName evidence="3">3'-5' exonuclease domain-containing protein</fullName>
    </recommendedName>
</protein>
<evidence type="ECO:0000313" key="2">
    <source>
        <dbReference type="Proteomes" id="UP000241818"/>
    </source>
</evidence>
<evidence type="ECO:0000313" key="1">
    <source>
        <dbReference type="EMBL" id="PSS18494.1"/>
    </source>
</evidence>
<dbReference type="AlphaFoldDB" id="A0A2T3B1Q0"/>
<dbReference type="GO" id="GO:0003676">
    <property type="term" value="F:nucleic acid binding"/>
    <property type="evidence" value="ECO:0007669"/>
    <property type="project" value="InterPro"/>
</dbReference>
<accession>A0A2T3B1Q0</accession>
<dbReference type="GeneID" id="36577312"/>
<dbReference type="InParanoid" id="A0A2T3B1Q0"/>
<gene>
    <name evidence="1" type="ORF">M430DRAFT_66516</name>
</gene>
<dbReference type="STRING" id="857342.A0A2T3B1Q0"/>